<keyword evidence="1" id="KW-1133">Transmembrane helix</keyword>
<dbReference type="OMA" id="HRFFPWF"/>
<dbReference type="EMBL" id="UYRX01000362">
    <property type="protein sequence ID" value="VDK80938.1"/>
    <property type="molecule type" value="Genomic_DNA"/>
</dbReference>
<keyword evidence="1" id="KW-0812">Transmembrane</keyword>
<evidence type="ECO:0000313" key="2">
    <source>
        <dbReference type="EMBL" id="VDK80938.1"/>
    </source>
</evidence>
<dbReference type="Proteomes" id="UP000277928">
    <property type="component" value="Unassembled WGS sequence"/>
</dbReference>
<protein>
    <submittedName>
        <fullName evidence="2">Uncharacterized protein</fullName>
    </submittedName>
</protein>
<sequence>MILGNSKWKNREIYSALCYVLREEIINKKEHFAGTSQDVNELAPVVDSGFETFHQNLPSECSSKLISGINADQIITPYRRKYVKLRPEKVLLRKLRNVTYDGVVVKNTFDIKLRNVKQHRNTYPYIVTAIMCCFACFIAFVPHRFFPWFFPLISFNSPPPL</sequence>
<reference evidence="2 3" key="1">
    <citation type="submission" date="2018-08" db="EMBL/GenBank/DDBJ databases">
        <authorList>
            <person name="Laetsch R D."/>
            <person name="Stevens L."/>
            <person name="Kumar S."/>
            <person name="Blaxter L. M."/>
        </authorList>
    </citation>
    <scope>NUCLEOTIDE SEQUENCE [LARGE SCALE GENOMIC DNA]</scope>
</reference>
<dbReference type="OrthoDB" id="5779565at2759"/>
<keyword evidence="1" id="KW-0472">Membrane</keyword>
<dbReference type="AlphaFoldDB" id="A0A3P6UNR1"/>
<feature type="transmembrane region" description="Helical" evidence="1">
    <location>
        <begin position="122"/>
        <end position="141"/>
    </location>
</feature>
<gene>
    <name evidence="2" type="ORF">NLS_LOCUS5101</name>
</gene>
<organism evidence="2 3">
    <name type="scientific">Litomosoides sigmodontis</name>
    <name type="common">Filarial nematode worm</name>
    <dbReference type="NCBI Taxonomy" id="42156"/>
    <lineage>
        <taxon>Eukaryota</taxon>
        <taxon>Metazoa</taxon>
        <taxon>Ecdysozoa</taxon>
        <taxon>Nematoda</taxon>
        <taxon>Chromadorea</taxon>
        <taxon>Rhabditida</taxon>
        <taxon>Spirurina</taxon>
        <taxon>Spiruromorpha</taxon>
        <taxon>Filarioidea</taxon>
        <taxon>Onchocercidae</taxon>
        <taxon>Litomosoides</taxon>
    </lineage>
</organism>
<name>A0A3P6UNR1_LITSI</name>
<proteinExistence type="predicted"/>
<accession>A0A3P6UNR1</accession>
<evidence type="ECO:0000313" key="3">
    <source>
        <dbReference type="Proteomes" id="UP000277928"/>
    </source>
</evidence>
<evidence type="ECO:0000256" key="1">
    <source>
        <dbReference type="SAM" id="Phobius"/>
    </source>
</evidence>
<keyword evidence="3" id="KW-1185">Reference proteome</keyword>